<dbReference type="Gene3D" id="3.40.50.150">
    <property type="entry name" value="Vaccinia Virus protein VP39"/>
    <property type="match status" value="1"/>
</dbReference>
<dbReference type="OrthoDB" id="415517at2759"/>
<feature type="region of interest" description="Disordered" evidence="1">
    <location>
        <begin position="1828"/>
        <end position="1903"/>
    </location>
</feature>
<feature type="compositionally biased region" description="Basic and acidic residues" evidence="1">
    <location>
        <begin position="1724"/>
        <end position="1733"/>
    </location>
</feature>
<keyword evidence="4" id="KW-1185">Reference proteome</keyword>
<evidence type="ECO:0000313" key="2">
    <source>
        <dbReference type="EMBL" id="CAI3975641.1"/>
    </source>
</evidence>
<evidence type="ECO:0000313" key="4">
    <source>
        <dbReference type="Proteomes" id="UP001152797"/>
    </source>
</evidence>
<name>A0A9P1BPJ5_9DINO</name>
<evidence type="ECO:0000256" key="1">
    <source>
        <dbReference type="SAM" id="MobiDB-lite"/>
    </source>
</evidence>
<reference evidence="2" key="1">
    <citation type="submission" date="2022-10" db="EMBL/GenBank/DDBJ databases">
        <authorList>
            <person name="Chen Y."/>
            <person name="Dougan E. K."/>
            <person name="Chan C."/>
            <person name="Rhodes N."/>
            <person name="Thang M."/>
        </authorList>
    </citation>
    <scope>NUCLEOTIDE SEQUENCE</scope>
</reference>
<feature type="region of interest" description="Disordered" evidence="1">
    <location>
        <begin position="1689"/>
        <end position="1757"/>
    </location>
</feature>
<dbReference type="SUPFAM" id="SSF53335">
    <property type="entry name" value="S-adenosyl-L-methionine-dependent methyltransferases"/>
    <property type="match status" value="1"/>
</dbReference>
<feature type="compositionally biased region" description="Low complexity" evidence="1">
    <location>
        <begin position="1857"/>
        <end position="1875"/>
    </location>
</feature>
<dbReference type="Proteomes" id="UP001152797">
    <property type="component" value="Unassembled WGS sequence"/>
</dbReference>
<dbReference type="EMBL" id="CAMXCT030000215">
    <property type="protein sequence ID" value="CAL4762953.1"/>
    <property type="molecule type" value="Genomic_DNA"/>
</dbReference>
<feature type="compositionally biased region" description="Acidic residues" evidence="1">
    <location>
        <begin position="1734"/>
        <end position="1757"/>
    </location>
</feature>
<feature type="region of interest" description="Disordered" evidence="1">
    <location>
        <begin position="325"/>
        <end position="350"/>
    </location>
</feature>
<dbReference type="InterPro" id="IPR029063">
    <property type="entry name" value="SAM-dependent_MTases_sf"/>
</dbReference>
<feature type="compositionally biased region" description="Basic and acidic residues" evidence="1">
    <location>
        <begin position="387"/>
        <end position="398"/>
    </location>
</feature>
<evidence type="ECO:0000313" key="3">
    <source>
        <dbReference type="EMBL" id="CAL1129016.1"/>
    </source>
</evidence>
<protein>
    <submittedName>
        <fullName evidence="2">Uncharacterized protein</fullName>
    </submittedName>
</protein>
<gene>
    <name evidence="2" type="ORF">C1SCF055_LOCUS3937</name>
</gene>
<dbReference type="EMBL" id="CAMXCT020000215">
    <property type="protein sequence ID" value="CAL1129016.1"/>
    <property type="molecule type" value="Genomic_DNA"/>
</dbReference>
<feature type="region of interest" description="Disordered" evidence="1">
    <location>
        <begin position="387"/>
        <end position="412"/>
    </location>
</feature>
<organism evidence="2">
    <name type="scientific">Cladocopium goreaui</name>
    <dbReference type="NCBI Taxonomy" id="2562237"/>
    <lineage>
        <taxon>Eukaryota</taxon>
        <taxon>Sar</taxon>
        <taxon>Alveolata</taxon>
        <taxon>Dinophyceae</taxon>
        <taxon>Suessiales</taxon>
        <taxon>Symbiodiniaceae</taxon>
        <taxon>Cladocopium</taxon>
    </lineage>
</organism>
<feature type="region of interest" description="Disordered" evidence="1">
    <location>
        <begin position="33"/>
        <end position="52"/>
    </location>
</feature>
<dbReference type="EMBL" id="CAMXCT010000215">
    <property type="protein sequence ID" value="CAI3975641.1"/>
    <property type="molecule type" value="Genomic_DNA"/>
</dbReference>
<feature type="compositionally biased region" description="Basic and acidic residues" evidence="1">
    <location>
        <begin position="1876"/>
        <end position="1903"/>
    </location>
</feature>
<feature type="region of interest" description="Disordered" evidence="1">
    <location>
        <begin position="928"/>
        <end position="956"/>
    </location>
</feature>
<reference evidence="3" key="2">
    <citation type="submission" date="2024-04" db="EMBL/GenBank/DDBJ databases">
        <authorList>
            <person name="Chen Y."/>
            <person name="Shah S."/>
            <person name="Dougan E. K."/>
            <person name="Thang M."/>
            <person name="Chan C."/>
        </authorList>
    </citation>
    <scope>NUCLEOTIDE SEQUENCE [LARGE SCALE GENOMIC DNA]</scope>
</reference>
<feature type="compositionally biased region" description="Polar residues" evidence="1">
    <location>
        <begin position="928"/>
        <end position="944"/>
    </location>
</feature>
<comment type="caution">
    <text evidence="2">The sequence shown here is derived from an EMBL/GenBank/DDBJ whole genome shotgun (WGS) entry which is preliminary data.</text>
</comment>
<accession>A0A9P1BPJ5</accession>
<sequence length="2279" mass="253607">MGEDWAPDTLPLEFPDEWTELATKAVNDGVVQVDTASEARPESDTDPGAEAEVGRALSTLHERVARFSHVVRLDRPQDDPFWLPHFWNIVEALDTVDHMFTQNNFRKKLAVVSGCSGMCAEGWALKLMGMFVDSINCCDLKNLSHDVIAANFEGQVSHFFHTVADQVAGEGCYYQHDCGAPVNCCEDTAPDLGCIGTPCQPFSRQRTKRHHPGSVQAHKDYNATFKDLLDWLVHFEPKAGFAEQVEGFELPDLKTSASKVTPLDRLLEMLENCTWGHGGYHVLPVHMDATAWLNMSRPSPDAGPDSENDEGWDFDLEAASSAKASTELSGFTTPARLQGPRKLGRPFGIRGSHEYRRSLKEAAEPDEIKSASDKAKSVRLENLAKAREQRQVYQEKRRLSFGSDAAATSSRPERSASLVVQCAVDPSPAVGSALQSKLFESALSVFNSGRCKDLCVGPAAPDNAMHSFSNQLLTGNSKCQPDCQGQGVEADVDDYQKSMAHFFQPYRAYCSLTRDADGLGVDRWQISKVMVRSACAFKNLAGKLWGNLMNHVQTLLDSSHNGLMIVCKLRFDETPTKITVADLCSHDMPNPDQQKAGKAQSRKQVCKLLQTEVSVGVLLQCKLTKKATLLTGSLPTPLQILDKQTARNLNCALEASIALPNFEEVAARFERKVFLCCADEFASNEPAQFGLQSSRTGWQRMATLCDIHKGSTVQGRVFDLSGPAISAIINLGLSMSPAGSIGKLQTLLTKIIRSRFQLRIGSPPFRPDVLAYKKAVFDLFFKVPDSFSMQVASSVSTKQRLNYGQKLRRRAILEHFCNGDIRSEQIVHWAPAGQYASEKHAENEFVKYVVPALIPHGMPLFPRSRWFGADASLDYIGVLACTHCVLEPLMEAWCGKGSAVASEIGDGNTGEAEHESGWEALCNLQTKSQPSNLSSQKPQVSQDNSVEHPDEQEQEQVPVLPLDFPKDGAEGVGDDPSAFDWHSYHDKLRTSVFDWLFRARGPRPQTMVCLMRQYMEPILKLMTKFLYISSQKWEKDQWISCCQTGERNFRMLLACIGKDTELVFASAAHLMKSPPVALAEVDWRQDVSVLAFTMLSRLVCATKQLIHWRHSKYPYKLFSALQGPELANKVFHDPPCLKDEITLALCSQFTEEEFCADQGVCRLVIEALALLAETDIGPIERQHTISRRVVQSRSLANPAVTLKSLSADWLLRQGAQRRANLMSYFFFDSSATRRKFNKFAKQRKCVRKTQQKKKKRGGGGGWRAFCSVFLKGQKGTRDRFKRAKAAYWALPEDERKRYRLIGELATKSHRAGFKPFGSRESHRMIQSNSEIAVPPAGRPSPSPPQAEPVSALEALAPGSLSSHQHMCVLDPSQDLLDKLKEIKKKVSQRSAEEAQDREIVVANVAAFLKGDALVQPSELADSFISRGFQDHAEQSELPFKNSNFFPRPCPLPWVEWLPPADVFAQAALHGMPTTAKTGLHGKLDKDWDNRHQIFFDHMAPPIFGQRTPKGKAVFVPSKCMKLGLCVCRDGHGKQAFHFTMKLVATLRPLFKKGSLEKRKLETGLVVLCFRRVGYDETPLFYHLGYYNLKTWCFSLLELAVDTRTPSKPSRIPLRVADQQDGLASPLHGVSVAVQAFALLDLLSSFTCNVCYIVRSNDTFFNGSDMIPERVEIDGGFASDPSSHVFLWKGWDEEKPTSRRPPNRKRPNPDVSRPKASKRQTQTRRPPDETKEEEHVEEDIIFGNDQDDPEPELFDGDGEDNFLERMLDDWNTDYSPGSMAPDDLLEEDDVACEDSGDPFRLAAGEWLEQAEADDLIEEPQIDVLETVQQGDVGPSQPDTVDPVGPSHVADHADGDKASTSSSSSNSSTSSNSSNSSEAEHDAAPPTVKPKEDVQAGARAEKDTDIRIEVNENGSIRYNVKTANLVAHCSYHSGNCRKTRTSKPSAKGSSAQGRPLGLLTAWLEDAANFADAKSHSGQCAPNLSARKLGRANFKLLSGSDRFLNYERKRKEGEPEEPTAAPIYIIFVRKDCGDKDTIKAIARTIQDITQLRAEFPPNTWMDLLLPPGDQLDQEMKHYLNWMRVGNTDKEETHGRLKQWERDSLSWRDKLGVSPNYAPWTGQAGFTAVPGLNLTPRIKDLMDCVVIDRMRSKGQNFSDTKAEMRDVFLDVSQSHVRKCFTMNTVNKCLTTSSVLYSFGAGRIVLPKEMLWFQGYPKSVRMPSTVSPSDLRTFVGEGMFLPSVATVLYSLILHVPMMDSDLAECNFNASSGNRPPKASKMRTE</sequence>
<proteinExistence type="predicted"/>